<sequence length="945" mass="105568">MEQRVWSSCEQSLDTDKPLSLQALASMRSLIVNPHTSNSTISSILKTLTRSVQQTADSLTRHHTLKLFTDLASYRTHLSPLIFHSLHSNSLVSTDSSLLAAESLAALSSISKCNPTLPIELDDRLFVSLCFGASVSARLWLLRNAEKFGIRLNVLFTVFLGFTKDPYPYVRKEALDGLVGLCKFGVFEDRSVIEGCYYRGVELLKDAEDCVRCAAVRVVKEWGQMLIASSQEEDKRDWSNTVFIQLCSMVRDMCVGVRIEIFNALGNIQMVSEDILLQTLSKKVLSIMKKKRSHSLHTTENFELLASSAAGAFIHGLEDEFCEVQKSACCSLRKLITLSSEFADQALSLLMDMLNANSMVIRLEALETLHHMAISECLNVQEIHMHMFLGSLIDNNDLIRSAARKIFKLVKLPSLDLFRLSVDGLLESLEIYPQDEAGVFSVLFYMGQNHGNFTACIIKEVSQEIEPVSNGDLGLDSARVAAFLVLSISAPLSCDQNGQSIPPRLFSYAVTLLGRITSALNDIVDQNTLLAYLSRCSRSYISSGMEVEGEEFSLPVADVDVATTTVINDSNPVAMPLMQIGNENSEIHSMISCESGNVGTSIIECQLEEHGQIRKSVNLILAQVKDLWLLVQSRCISEALKILRACKEELAIFTPALPESVGALAFTSQYLHVIKLLVKIWGHIVWKVQSCEIGELEILFGKLERRLREMRCRFIGFSKEEESLILELTLLACILRLSEVEICCYLATLKKLSTTISHLEFLNKEGSIELSNFVMEVKKTLHEIATPIGCVSCSPFVFKKLINHYSAKQFSLSRVTHLYAALSVHGNDFENPLPFISGLPVAIPLEITLHNVSRDARLWVRMAMSEELVQFFFLDLKILGGCDEVTKFTHATPFYRTPKAGSFTLRVCVVMECLFEDAHSVKSFVGPKRSLVYLCPEKEVYLYMI</sequence>
<dbReference type="SUPFAM" id="SSF48371">
    <property type="entry name" value="ARM repeat"/>
    <property type="match status" value="1"/>
</dbReference>
<evidence type="ECO:0000259" key="3">
    <source>
        <dbReference type="Pfam" id="PF25458"/>
    </source>
</evidence>
<reference evidence="4" key="1">
    <citation type="journal article" date="2023" name="Plant Biotechnol. J.">
        <title>Chromosome-level wild Hevea brasiliensis genome provides new tools for genomic-assisted breeding and valuable loci to elevate rubber yield.</title>
        <authorList>
            <person name="Cheng H."/>
            <person name="Song X."/>
            <person name="Hu Y."/>
            <person name="Wu T."/>
            <person name="Yang Q."/>
            <person name="An Z."/>
            <person name="Feng S."/>
            <person name="Deng Z."/>
            <person name="Wu W."/>
            <person name="Zeng X."/>
            <person name="Tu M."/>
            <person name="Wang X."/>
            <person name="Huang H."/>
        </authorList>
    </citation>
    <scope>NUCLEOTIDE SEQUENCE</scope>
    <source>
        <strain evidence="4">MT/VB/25A 57/8</strain>
    </source>
</reference>
<gene>
    <name evidence="4" type="ORF">P3X46_005069</name>
</gene>
<dbReference type="PANTHER" id="PTHR20938:SF0">
    <property type="entry name" value="INTEGRATOR COMPLEX SUBUNIT 4"/>
    <property type="match status" value="1"/>
</dbReference>
<comment type="caution">
    <text evidence="4">The sequence shown here is derived from an EMBL/GenBank/DDBJ whole genome shotgun (WGS) entry which is preliminary data.</text>
</comment>
<evidence type="ECO:0000313" key="5">
    <source>
        <dbReference type="Proteomes" id="UP001174677"/>
    </source>
</evidence>
<dbReference type="InterPro" id="IPR016024">
    <property type="entry name" value="ARM-type_fold"/>
</dbReference>
<name>A0ABQ9MYQ1_HEVBR</name>
<feature type="domain" description="Integrator complex subunit 4/Protein SIEL C-terminal Ig-like" evidence="3">
    <location>
        <begin position="828"/>
        <end position="942"/>
    </location>
</feature>
<dbReference type="PANTHER" id="PTHR20938">
    <property type="entry name" value="INTEGRATOR COMPLEX SUBUNIT 4"/>
    <property type="match status" value="1"/>
</dbReference>
<dbReference type="InterPro" id="IPR011989">
    <property type="entry name" value="ARM-like"/>
</dbReference>
<dbReference type="Pfam" id="PF25458">
    <property type="entry name" value="INTS4_C"/>
    <property type="match status" value="1"/>
</dbReference>
<dbReference type="InterPro" id="IPR057412">
    <property type="entry name" value="INTS4_C"/>
</dbReference>
<evidence type="ECO:0000313" key="4">
    <source>
        <dbReference type="EMBL" id="KAJ9185431.1"/>
    </source>
</evidence>
<dbReference type="Proteomes" id="UP001174677">
    <property type="component" value="Chromosome 3"/>
</dbReference>
<organism evidence="4 5">
    <name type="scientific">Hevea brasiliensis</name>
    <name type="common">Para rubber tree</name>
    <name type="synonym">Siphonia brasiliensis</name>
    <dbReference type="NCBI Taxonomy" id="3981"/>
    <lineage>
        <taxon>Eukaryota</taxon>
        <taxon>Viridiplantae</taxon>
        <taxon>Streptophyta</taxon>
        <taxon>Embryophyta</taxon>
        <taxon>Tracheophyta</taxon>
        <taxon>Spermatophyta</taxon>
        <taxon>Magnoliopsida</taxon>
        <taxon>eudicotyledons</taxon>
        <taxon>Gunneridae</taxon>
        <taxon>Pentapetalae</taxon>
        <taxon>rosids</taxon>
        <taxon>fabids</taxon>
        <taxon>Malpighiales</taxon>
        <taxon>Euphorbiaceae</taxon>
        <taxon>Crotonoideae</taxon>
        <taxon>Micrandreae</taxon>
        <taxon>Hevea</taxon>
    </lineage>
</organism>
<dbReference type="Gene3D" id="1.25.10.10">
    <property type="entry name" value="Leucine-rich Repeat Variant"/>
    <property type="match status" value="1"/>
</dbReference>
<evidence type="ECO:0000256" key="2">
    <source>
        <dbReference type="ARBA" id="ARBA00023242"/>
    </source>
</evidence>
<protein>
    <recommendedName>
        <fullName evidence="3">Integrator complex subunit 4/Protein SIEL C-terminal Ig-like domain-containing protein</fullName>
    </recommendedName>
</protein>
<dbReference type="EMBL" id="JARPOI010000003">
    <property type="protein sequence ID" value="KAJ9185431.1"/>
    <property type="molecule type" value="Genomic_DNA"/>
</dbReference>
<keyword evidence="5" id="KW-1185">Reference proteome</keyword>
<evidence type="ECO:0000256" key="1">
    <source>
        <dbReference type="ARBA" id="ARBA00004123"/>
    </source>
</evidence>
<comment type="subcellular location">
    <subcellularLocation>
        <location evidence="1">Nucleus</location>
    </subcellularLocation>
</comment>
<keyword evidence="2" id="KW-0539">Nucleus</keyword>
<proteinExistence type="predicted"/>
<accession>A0ABQ9MYQ1</accession>